<organism evidence="1">
    <name type="scientific">Salmonella phage FSL SP-019</name>
    <dbReference type="NCBI Taxonomy" id="1173753"/>
    <lineage>
        <taxon>Viruses</taxon>
        <taxon>Duplodnaviria</taxon>
        <taxon>Heunggongvirae</taxon>
        <taxon>Uroviricota</taxon>
        <taxon>Caudoviricetes</taxon>
        <taxon>Casjensviridae</taxon>
        <taxon>Chivirus</taxon>
    </lineage>
</organism>
<protein>
    <submittedName>
        <fullName evidence="1">Uncharacterized protein</fullName>
    </submittedName>
</protein>
<sequence length="104" mass="11389">PGRGIRRAGLFDILFHAADADNVADVLHRVYVAIQFDDVMKRAINAARHDNAHTINLIFGRANTCRDFVKFAVDFVAQGMQHDPRCVNVSTLNGGASAIDIVGR</sequence>
<feature type="non-terminal residue" evidence="1">
    <location>
        <position position="1"/>
    </location>
</feature>
<gene>
    <name evidence="1" type="ORF">SP019_00010</name>
</gene>
<name>S4TQR2_9CAUD</name>
<proteinExistence type="predicted"/>
<evidence type="ECO:0000313" key="1">
    <source>
        <dbReference type="EMBL" id="AGF89196.1"/>
    </source>
</evidence>
<dbReference type="EMBL" id="KC139577">
    <property type="protein sequence ID" value="AGF89196.1"/>
    <property type="molecule type" value="Genomic_DNA"/>
</dbReference>
<feature type="non-terminal residue" evidence="1">
    <location>
        <position position="104"/>
    </location>
</feature>
<accession>S4TQR2</accession>
<reference evidence="1" key="1">
    <citation type="journal article" date="2013" name="BMC Genomics">
        <title>Genomic characterization provides new insight into Salmonella phage diversity.</title>
        <authorList>
            <person name="Moreno Switt A.I."/>
            <person name="Orsi R.H."/>
            <person name="den Bakker H.C."/>
            <person name="Vongkamjan K."/>
            <person name="Altier C."/>
            <person name="Wiedmann M."/>
        </authorList>
    </citation>
    <scope>NUCLEOTIDE SEQUENCE</scope>
</reference>